<organism evidence="2 3">
    <name type="scientific">Georhizobium profundi</name>
    <dbReference type="NCBI Taxonomy" id="2341112"/>
    <lineage>
        <taxon>Bacteria</taxon>
        <taxon>Pseudomonadati</taxon>
        <taxon>Pseudomonadota</taxon>
        <taxon>Alphaproteobacteria</taxon>
        <taxon>Hyphomicrobiales</taxon>
        <taxon>Rhizobiaceae</taxon>
        <taxon>Georhizobium</taxon>
    </lineage>
</organism>
<dbReference type="Proteomes" id="UP000268192">
    <property type="component" value="Chromosome"/>
</dbReference>
<evidence type="ECO:0000256" key="1">
    <source>
        <dbReference type="SAM" id="SignalP"/>
    </source>
</evidence>
<feature type="signal peptide" evidence="1">
    <location>
        <begin position="1"/>
        <end position="23"/>
    </location>
</feature>
<evidence type="ECO:0000313" key="2">
    <source>
        <dbReference type="EMBL" id="AZN70498.1"/>
    </source>
</evidence>
<dbReference type="PANTHER" id="PTHR42941">
    <property type="entry name" value="SLL1037 PROTEIN"/>
    <property type="match status" value="1"/>
</dbReference>
<accession>A0A3S9B0N2</accession>
<gene>
    <name evidence="2" type="ORF">D5400_03710</name>
</gene>
<dbReference type="InterPro" id="IPR011852">
    <property type="entry name" value="TRAP_TAXI"/>
</dbReference>
<keyword evidence="3" id="KW-1185">Reference proteome</keyword>
<proteinExistence type="predicted"/>
<dbReference type="KEGG" id="abaw:D5400_03710"/>
<dbReference type="OrthoDB" id="6788250at2"/>
<keyword evidence="1" id="KW-0732">Signal</keyword>
<dbReference type="Pfam" id="PF16868">
    <property type="entry name" value="NMT1_3"/>
    <property type="match status" value="1"/>
</dbReference>
<dbReference type="Gene3D" id="3.40.190.10">
    <property type="entry name" value="Periplasmic binding protein-like II"/>
    <property type="match status" value="2"/>
</dbReference>
<name>A0A3S9B0N2_9HYPH</name>
<dbReference type="PANTHER" id="PTHR42941:SF1">
    <property type="entry name" value="SLL1037 PROTEIN"/>
    <property type="match status" value="1"/>
</dbReference>
<reference evidence="2 3" key="1">
    <citation type="submission" date="2018-09" db="EMBL/GenBank/DDBJ databases">
        <title>Marinorhizobium profundi gen. nov., sp. nov., isolated from a deep-sea sediment sample from the New Britain Trench and proposal of Marinorhizobiaceae fam. nov. in the order Rhizobiales of the class Alphaproteobacteria.</title>
        <authorList>
            <person name="Cao J."/>
        </authorList>
    </citation>
    <scope>NUCLEOTIDE SEQUENCE [LARGE SCALE GENOMIC DNA]</scope>
    <source>
        <strain evidence="2 3">WS11</strain>
    </source>
</reference>
<dbReference type="SUPFAM" id="SSF53850">
    <property type="entry name" value="Periplasmic binding protein-like II"/>
    <property type="match status" value="1"/>
</dbReference>
<feature type="chain" id="PRO_5019497121" evidence="1">
    <location>
        <begin position="24"/>
        <end position="317"/>
    </location>
</feature>
<dbReference type="AlphaFoldDB" id="A0A3S9B0N2"/>
<dbReference type="EMBL" id="CP032509">
    <property type="protein sequence ID" value="AZN70498.1"/>
    <property type="molecule type" value="Genomic_DNA"/>
</dbReference>
<protein>
    <submittedName>
        <fullName evidence="2">TAXI family TRAP transporter solute-binding subunit</fullName>
    </submittedName>
</protein>
<evidence type="ECO:0000313" key="3">
    <source>
        <dbReference type="Proteomes" id="UP000268192"/>
    </source>
</evidence>
<sequence length="317" mass="33394">MNYHILSSACVAASLTLTGLANAQSLGIGAGTQGSQNYAVNAGFAEFLSQELGLDVRVQAYGGSGQSMPLIDAGRLDLQLVPSPDFAAAAFGDEPFEGRPLENIRAIGSLSSSAYGFMVRADSDYRTVSDIEGLTITYGFAAQPTLRLQVDGILAAGGLSIDDMSASNVPSVPNGVDDLISGNVDVAFFALQGGKTREADAAIGIRWLAVEETPEAEAAMQKFVPTSYIKVVPGGSAPGVEEDTPMMGYDYVLTGGAHLDDDVVRQIVELLHDNPDKVRGILNTFAEFEPAEMAPQFEGIEYHPAASAYYQEIGLVD</sequence>
<dbReference type="NCBIfam" id="TIGR02122">
    <property type="entry name" value="TRAP_TAXI"/>
    <property type="match status" value="1"/>
</dbReference>